<comment type="subcellular location">
    <subcellularLocation>
        <location evidence="1">Cell membrane</location>
        <topology evidence="1">Multi-pass membrane protein</topology>
    </subcellularLocation>
</comment>
<dbReference type="GO" id="GO:0052851">
    <property type="term" value="F:ferric-chelate reductase (NADPH) activity"/>
    <property type="evidence" value="ECO:0007669"/>
    <property type="project" value="UniProtKB-EC"/>
</dbReference>
<dbReference type="Proteomes" id="UP000472372">
    <property type="component" value="Chromosome 3"/>
</dbReference>
<dbReference type="Gene3D" id="3.40.50.80">
    <property type="entry name" value="Nucleotide-binding domain of ferredoxin-NADP reductase (FNR) module"/>
    <property type="match status" value="1"/>
</dbReference>
<dbReference type="GO" id="GO:0005886">
    <property type="term" value="C:plasma membrane"/>
    <property type="evidence" value="ECO:0007669"/>
    <property type="project" value="UniProtKB-SubCell"/>
</dbReference>
<dbReference type="InterPro" id="IPR051410">
    <property type="entry name" value="Ferric/Cupric_Reductase"/>
</dbReference>
<dbReference type="PANTHER" id="PTHR32361">
    <property type="entry name" value="FERRIC/CUPRIC REDUCTASE TRANSMEMBRANE COMPONENT"/>
    <property type="match status" value="1"/>
</dbReference>
<dbReference type="GO" id="GO:0015677">
    <property type="term" value="P:copper ion import"/>
    <property type="evidence" value="ECO:0007669"/>
    <property type="project" value="TreeGrafter"/>
</dbReference>
<dbReference type="Pfam" id="PF08030">
    <property type="entry name" value="NAD_binding_6"/>
    <property type="match status" value="1"/>
</dbReference>
<evidence type="ECO:0000256" key="11">
    <source>
        <dbReference type="ARBA" id="ARBA00023136"/>
    </source>
</evidence>
<evidence type="ECO:0000313" key="14">
    <source>
        <dbReference type="EMBL" id="CAE7025142.1"/>
    </source>
</evidence>
<dbReference type="AlphaFoldDB" id="A0A6S6VXP8"/>
<dbReference type="Pfam" id="PF08022">
    <property type="entry name" value="FAD_binding_8"/>
    <property type="match status" value="1"/>
</dbReference>
<protein>
    <recommendedName>
        <fullName evidence="3">ferric-chelate reductase (NADPH)</fullName>
        <ecNumber evidence="3">1.16.1.9</ecNumber>
    </recommendedName>
</protein>
<dbReference type="EMBL" id="HG992979">
    <property type="protein sequence ID" value="CAE7025142.1"/>
    <property type="molecule type" value="Genomic_DNA"/>
</dbReference>
<evidence type="ECO:0000256" key="5">
    <source>
        <dbReference type="ARBA" id="ARBA00022475"/>
    </source>
</evidence>
<keyword evidence="6" id="KW-0812">Transmembrane</keyword>
<dbReference type="SUPFAM" id="SSF63380">
    <property type="entry name" value="Riboflavin synthase domain-like"/>
    <property type="match status" value="1"/>
</dbReference>
<dbReference type="SUPFAM" id="SSF52343">
    <property type="entry name" value="Ferredoxin reductase-like, C-terminal NADP-linked domain"/>
    <property type="match status" value="1"/>
</dbReference>
<reference evidence="14" key="1">
    <citation type="submission" date="2021-02" db="EMBL/GenBank/DDBJ databases">
        <authorList>
            <person name="Syme A R."/>
            <person name="Syme A R."/>
            <person name="Moolhuijzen P."/>
        </authorList>
    </citation>
    <scope>NUCLEOTIDE SEQUENCE</scope>
    <source>
        <strain evidence="14">W1-1</strain>
    </source>
</reference>
<evidence type="ECO:0000256" key="12">
    <source>
        <dbReference type="ARBA" id="ARBA00048483"/>
    </source>
</evidence>
<dbReference type="InterPro" id="IPR013121">
    <property type="entry name" value="Fe_red_NAD-bd_6"/>
</dbReference>
<evidence type="ECO:0000256" key="4">
    <source>
        <dbReference type="ARBA" id="ARBA00022448"/>
    </source>
</evidence>
<keyword evidence="8" id="KW-1133">Transmembrane helix</keyword>
<evidence type="ECO:0000256" key="2">
    <source>
        <dbReference type="ARBA" id="ARBA00006278"/>
    </source>
</evidence>
<evidence type="ECO:0000256" key="1">
    <source>
        <dbReference type="ARBA" id="ARBA00004651"/>
    </source>
</evidence>
<evidence type="ECO:0000256" key="3">
    <source>
        <dbReference type="ARBA" id="ARBA00012668"/>
    </source>
</evidence>
<keyword evidence="11" id="KW-0472">Membrane</keyword>
<keyword evidence="5" id="KW-1003">Cell membrane</keyword>
<dbReference type="SFLD" id="SFLDG01168">
    <property type="entry name" value="Ferric_reductase_subgroup_(FRE"/>
    <property type="match status" value="1"/>
</dbReference>
<dbReference type="CDD" id="cd06186">
    <property type="entry name" value="NOX_Duox_like_FAD_NADP"/>
    <property type="match status" value="1"/>
</dbReference>
<dbReference type="InterPro" id="IPR017927">
    <property type="entry name" value="FAD-bd_FR_type"/>
</dbReference>
<dbReference type="InterPro" id="IPR039261">
    <property type="entry name" value="FNR_nucleotide-bd"/>
</dbReference>
<name>A0A6S6VXP8_9PLEO</name>
<evidence type="ECO:0000256" key="8">
    <source>
        <dbReference type="ARBA" id="ARBA00022989"/>
    </source>
</evidence>
<evidence type="ECO:0000259" key="13">
    <source>
        <dbReference type="PROSITE" id="PS51384"/>
    </source>
</evidence>
<organism evidence="14 15">
    <name type="scientific">Pyrenophora teres f. teres</name>
    <dbReference type="NCBI Taxonomy" id="97479"/>
    <lineage>
        <taxon>Eukaryota</taxon>
        <taxon>Fungi</taxon>
        <taxon>Dikarya</taxon>
        <taxon>Ascomycota</taxon>
        <taxon>Pezizomycotina</taxon>
        <taxon>Dothideomycetes</taxon>
        <taxon>Pleosporomycetidae</taxon>
        <taxon>Pleosporales</taxon>
        <taxon>Pleosporineae</taxon>
        <taxon>Pleosporaceae</taxon>
        <taxon>Pyrenophora</taxon>
    </lineage>
</organism>
<dbReference type="EC" id="1.16.1.9" evidence="3"/>
<keyword evidence="4" id="KW-0813">Transport</keyword>
<evidence type="ECO:0000256" key="10">
    <source>
        <dbReference type="ARBA" id="ARBA00023065"/>
    </source>
</evidence>
<keyword evidence="9" id="KW-0560">Oxidoreductase</keyword>
<keyword evidence="10" id="KW-0406">Ion transport</keyword>
<proteinExistence type="inferred from homology"/>
<dbReference type="InterPro" id="IPR017938">
    <property type="entry name" value="Riboflavin_synthase-like_b-brl"/>
</dbReference>
<comment type="similarity">
    <text evidence="2">Belongs to the ferric reductase (FRE) family.</text>
</comment>
<dbReference type="PROSITE" id="PS51384">
    <property type="entry name" value="FAD_FR"/>
    <property type="match status" value="1"/>
</dbReference>
<comment type="catalytic activity">
    <reaction evidence="12">
        <text>2 a Fe(II)-siderophore + NADP(+) + H(+) = 2 a Fe(III)-siderophore + NADPH</text>
        <dbReference type="Rhea" id="RHEA:28795"/>
        <dbReference type="Rhea" id="RHEA-COMP:11342"/>
        <dbReference type="Rhea" id="RHEA-COMP:11344"/>
        <dbReference type="ChEBI" id="CHEBI:15378"/>
        <dbReference type="ChEBI" id="CHEBI:29033"/>
        <dbReference type="ChEBI" id="CHEBI:29034"/>
        <dbReference type="ChEBI" id="CHEBI:57783"/>
        <dbReference type="ChEBI" id="CHEBI:58349"/>
        <dbReference type="EC" id="1.16.1.9"/>
    </reaction>
</comment>
<dbReference type="GO" id="GO:0006826">
    <property type="term" value="P:iron ion transport"/>
    <property type="evidence" value="ECO:0007669"/>
    <property type="project" value="TreeGrafter"/>
</dbReference>
<accession>A0A6S6VXP8</accession>
<dbReference type="SFLD" id="SFLDS00052">
    <property type="entry name" value="Ferric_Reductase_Domain"/>
    <property type="match status" value="1"/>
</dbReference>
<evidence type="ECO:0000313" key="15">
    <source>
        <dbReference type="Proteomes" id="UP000472372"/>
    </source>
</evidence>
<feature type="domain" description="FAD-binding FR-type" evidence="13">
    <location>
        <begin position="299"/>
        <end position="410"/>
    </location>
</feature>
<dbReference type="Pfam" id="PF01794">
    <property type="entry name" value="Ferric_reduct"/>
    <property type="match status" value="1"/>
</dbReference>
<gene>
    <name evidence="14" type="ORF">PTTW11_03865</name>
</gene>
<dbReference type="InterPro" id="IPR013130">
    <property type="entry name" value="Fe3_Rdtase_TM_dom"/>
</dbReference>
<evidence type="ECO:0000256" key="9">
    <source>
        <dbReference type="ARBA" id="ARBA00023002"/>
    </source>
</evidence>
<dbReference type="GO" id="GO:0006879">
    <property type="term" value="P:intracellular iron ion homeostasis"/>
    <property type="evidence" value="ECO:0007669"/>
    <property type="project" value="TreeGrafter"/>
</dbReference>
<evidence type="ECO:0000256" key="7">
    <source>
        <dbReference type="ARBA" id="ARBA00022982"/>
    </source>
</evidence>
<evidence type="ECO:0000256" key="6">
    <source>
        <dbReference type="ARBA" id="ARBA00022692"/>
    </source>
</evidence>
<keyword evidence="7" id="KW-0249">Electron transport</keyword>
<dbReference type="InterPro" id="IPR013112">
    <property type="entry name" value="FAD-bd_8"/>
</dbReference>
<sequence>MSDAWLTLPVVFTGSRKFSCKKKTPAECAYYKQRWHFWHESDHVFAIPTVILFTSIIGLFVIGYIISILFLRKRKIRPRSIWQRGLAGLRYLSYRGFHVRRFRWNSAPVGVLMLGAIGTVYFFCMDLGPKPYYWVSRNFGGSPPLATRSAWLALACMPFVFATASKTNWITLLTGVSYERLQVFHRWIAYAFFVLALLHTFPYFVYHVYWHDLKKHFTDALLYYWTGIIALTCQAWLTFFSHATIRNLGYEFFKAMHLFAVVVFILTFFLHCDHALTSWHYFVATAAVYVPCFVYPWLRSAFEYKWTQKAHIAVEENGFTRVTIPAHFHWIQGQHCFLRFTGFGILPALSAHPFTICSSPQRSSDEASELVFYIRPQGGFTAKLYQHALLKSDVPIPVVVDGPYGGINPSRLRDADRLLVIAGGSGAGWCLPLIEHFARSASTSSDEEQGNGELAEKSAPRGQKNYTSLRVVVATRDTKSRLWFERTVAELLAKFATPDLSSPVHIQIYLTGGATQVPDLSTSPASPSHSAASTSSNKIIVETGKGVDLAAAVVPSKEFEGRPPLPQIVQEEATQAAEAGESLSVYVCGPEIMQNDVRNAVAAENLKILSGSQSGGVYLHSEHFSWA</sequence>